<dbReference type="Ensembl" id="ENSSGRT00000010912.1">
    <property type="protein sequence ID" value="ENSSGRP00000010040.1"/>
    <property type="gene ID" value="ENSSGRG00000006699.1"/>
</dbReference>
<evidence type="ECO:0000256" key="2">
    <source>
        <dbReference type="ARBA" id="ARBA00022771"/>
    </source>
</evidence>
<evidence type="ECO:0000256" key="4">
    <source>
        <dbReference type="PROSITE-ProRule" id="PRU00175"/>
    </source>
</evidence>
<dbReference type="Proteomes" id="UP000472262">
    <property type="component" value="Unassembled WGS sequence"/>
</dbReference>
<feature type="domain" description="RING-type" evidence="5">
    <location>
        <begin position="13"/>
        <end position="56"/>
    </location>
</feature>
<organism evidence="6 7">
    <name type="scientific">Sinocyclocheilus grahami</name>
    <name type="common">Dianchi golden-line fish</name>
    <name type="synonym">Barbus grahami</name>
    <dbReference type="NCBI Taxonomy" id="75366"/>
    <lineage>
        <taxon>Eukaryota</taxon>
        <taxon>Metazoa</taxon>
        <taxon>Chordata</taxon>
        <taxon>Craniata</taxon>
        <taxon>Vertebrata</taxon>
        <taxon>Euteleostomi</taxon>
        <taxon>Actinopterygii</taxon>
        <taxon>Neopterygii</taxon>
        <taxon>Teleostei</taxon>
        <taxon>Ostariophysi</taxon>
        <taxon>Cypriniformes</taxon>
        <taxon>Cyprinidae</taxon>
        <taxon>Cyprininae</taxon>
        <taxon>Sinocyclocheilus</taxon>
    </lineage>
</organism>
<dbReference type="GO" id="GO:0008270">
    <property type="term" value="F:zinc ion binding"/>
    <property type="evidence" value="ECO:0007669"/>
    <property type="project" value="UniProtKB-KW"/>
</dbReference>
<dbReference type="OMA" id="FEVCAET"/>
<dbReference type="PROSITE" id="PS00518">
    <property type="entry name" value="ZF_RING_1"/>
    <property type="match status" value="1"/>
</dbReference>
<keyword evidence="7" id="KW-1185">Reference proteome</keyword>
<dbReference type="InterPro" id="IPR051051">
    <property type="entry name" value="E3_ubiq-ligase_TRIM/RNF"/>
</dbReference>
<proteinExistence type="predicted"/>
<dbReference type="SUPFAM" id="SSF57850">
    <property type="entry name" value="RING/U-box"/>
    <property type="match status" value="1"/>
</dbReference>
<keyword evidence="1" id="KW-0479">Metal-binding</keyword>
<dbReference type="InterPro" id="IPR013083">
    <property type="entry name" value="Znf_RING/FYVE/PHD"/>
</dbReference>
<dbReference type="PANTHER" id="PTHR25465">
    <property type="entry name" value="B-BOX DOMAIN CONTAINING"/>
    <property type="match status" value="1"/>
</dbReference>
<reference evidence="6" key="2">
    <citation type="submission" date="2025-09" db="UniProtKB">
        <authorList>
            <consortium name="Ensembl"/>
        </authorList>
    </citation>
    <scope>IDENTIFICATION</scope>
</reference>
<accession>A0A672KE00</accession>
<keyword evidence="2 4" id="KW-0863">Zinc-finger</keyword>
<sequence>MLKEPHCSSLFICSVCLGRLKEPVTIPCGHSYCMSCITDCWGRKEQEPPYRCPQCRESFSQRPLLKKNTLIELVVKDKVMTADLGLITSPGD</sequence>
<dbReference type="PROSITE" id="PS50089">
    <property type="entry name" value="ZF_RING_2"/>
    <property type="match status" value="1"/>
</dbReference>
<protein>
    <recommendedName>
        <fullName evidence="5">RING-type domain-containing protein</fullName>
    </recommendedName>
</protein>
<dbReference type="InParanoid" id="A0A672KE00"/>
<evidence type="ECO:0000256" key="1">
    <source>
        <dbReference type="ARBA" id="ARBA00022723"/>
    </source>
</evidence>
<dbReference type="SMART" id="SM00184">
    <property type="entry name" value="RING"/>
    <property type="match status" value="1"/>
</dbReference>
<reference evidence="6" key="1">
    <citation type="submission" date="2025-08" db="UniProtKB">
        <authorList>
            <consortium name="Ensembl"/>
        </authorList>
    </citation>
    <scope>IDENTIFICATION</scope>
</reference>
<evidence type="ECO:0000259" key="5">
    <source>
        <dbReference type="PROSITE" id="PS50089"/>
    </source>
</evidence>
<evidence type="ECO:0000313" key="6">
    <source>
        <dbReference type="Ensembl" id="ENSSGRP00000010040.1"/>
    </source>
</evidence>
<dbReference type="Pfam" id="PF15227">
    <property type="entry name" value="zf-C3HC4_4"/>
    <property type="match status" value="1"/>
</dbReference>
<dbReference type="InterPro" id="IPR017907">
    <property type="entry name" value="Znf_RING_CS"/>
</dbReference>
<dbReference type="Gene3D" id="3.30.40.10">
    <property type="entry name" value="Zinc/RING finger domain, C3HC4 (zinc finger)"/>
    <property type="match status" value="1"/>
</dbReference>
<name>A0A672KE00_SINGR</name>
<evidence type="ECO:0000313" key="7">
    <source>
        <dbReference type="Proteomes" id="UP000472262"/>
    </source>
</evidence>
<dbReference type="PANTHER" id="PTHR25465:SF5">
    <property type="entry name" value="E3 UBIQUITIN_ISG15 LIGASE TRIM25-RELATED"/>
    <property type="match status" value="1"/>
</dbReference>
<dbReference type="InterPro" id="IPR001841">
    <property type="entry name" value="Znf_RING"/>
</dbReference>
<dbReference type="AlphaFoldDB" id="A0A672KE00"/>
<evidence type="ECO:0000256" key="3">
    <source>
        <dbReference type="ARBA" id="ARBA00022833"/>
    </source>
</evidence>
<keyword evidence="3" id="KW-0862">Zinc</keyword>